<evidence type="ECO:0000256" key="5">
    <source>
        <dbReference type="ARBA" id="ARBA00022692"/>
    </source>
</evidence>
<evidence type="ECO:0000256" key="2">
    <source>
        <dbReference type="ARBA" id="ARBA00010735"/>
    </source>
</evidence>
<name>A0ABM7M108_9ACTN</name>
<evidence type="ECO:0000256" key="3">
    <source>
        <dbReference type="ARBA" id="ARBA00022448"/>
    </source>
</evidence>
<comment type="similarity">
    <text evidence="2">Belongs to the AzlC family.</text>
</comment>
<reference evidence="9 10" key="1">
    <citation type="submission" date="2020-08" db="EMBL/GenBank/DDBJ databases">
        <title>Whole genome shotgun sequence of Actinoplanes ianthinogenes NBRC 13996.</title>
        <authorList>
            <person name="Komaki H."/>
            <person name="Tamura T."/>
        </authorList>
    </citation>
    <scope>NUCLEOTIDE SEQUENCE [LARGE SCALE GENOMIC DNA]</scope>
    <source>
        <strain evidence="9 10">NBRC 13996</strain>
    </source>
</reference>
<dbReference type="EMBL" id="AP023356">
    <property type="protein sequence ID" value="BCJ45233.1"/>
    <property type="molecule type" value="Genomic_DNA"/>
</dbReference>
<keyword evidence="3" id="KW-0813">Transport</keyword>
<proteinExistence type="inferred from homology"/>
<dbReference type="RefSeq" id="WP_189334828.1">
    <property type="nucleotide sequence ID" value="NZ_AP023356.1"/>
</dbReference>
<feature type="transmembrane region" description="Helical" evidence="8">
    <location>
        <begin position="183"/>
        <end position="216"/>
    </location>
</feature>
<evidence type="ECO:0000313" key="9">
    <source>
        <dbReference type="EMBL" id="BCJ45233.1"/>
    </source>
</evidence>
<evidence type="ECO:0000256" key="8">
    <source>
        <dbReference type="SAM" id="Phobius"/>
    </source>
</evidence>
<dbReference type="InterPro" id="IPR011606">
    <property type="entry name" value="Brnchd-chn_aa_trnsp_permease"/>
</dbReference>
<dbReference type="PANTHER" id="PTHR34979">
    <property type="entry name" value="INNER MEMBRANE PROTEIN YGAZ"/>
    <property type="match status" value="1"/>
</dbReference>
<evidence type="ECO:0000256" key="7">
    <source>
        <dbReference type="ARBA" id="ARBA00023136"/>
    </source>
</evidence>
<evidence type="ECO:0000256" key="1">
    <source>
        <dbReference type="ARBA" id="ARBA00004651"/>
    </source>
</evidence>
<feature type="transmembrane region" description="Helical" evidence="8">
    <location>
        <begin position="53"/>
        <end position="77"/>
    </location>
</feature>
<keyword evidence="6 8" id="KW-1133">Transmembrane helix</keyword>
<evidence type="ECO:0000256" key="6">
    <source>
        <dbReference type="ARBA" id="ARBA00022989"/>
    </source>
</evidence>
<keyword evidence="5 8" id="KW-0812">Transmembrane</keyword>
<feature type="transmembrane region" description="Helical" evidence="8">
    <location>
        <begin position="126"/>
        <end position="151"/>
    </location>
</feature>
<accession>A0ABM7M108</accession>
<comment type="subcellular location">
    <subcellularLocation>
        <location evidence="1">Cell membrane</location>
        <topology evidence="1">Multi-pass membrane protein</topology>
    </subcellularLocation>
</comment>
<evidence type="ECO:0008006" key="11">
    <source>
        <dbReference type="Google" id="ProtNLM"/>
    </source>
</evidence>
<dbReference type="Pfam" id="PF03591">
    <property type="entry name" value="AzlC"/>
    <property type="match status" value="1"/>
</dbReference>
<feature type="transmembrane region" description="Helical" evidence="8">
    <location>
        <begin position="157"/>
        <end position="176"/>
    </location>
</feature>
<sequence>MGTVYRTQARPRDVAALAAATLAVGASFGAITVGYALPVWLAPLMSVVVFAGGAQFLAVGLFAAGNPVAAVLAGLLLNARHLPFGLAVADTLGTRWRDRLIGSHLMTDEVVAFTLAEQTPAARRRVYWLVAVSLVISWNAGVILGVLLGGATGDPNAFGLDAAFPAGLIALILPSLRDRDTRLVALTGAALAVLLTPVLPAGLPVLAALLGLLVLLVPAVRHPRATTEPLPAEAATEPLPAAVATEPLPAAVATEPLPVAAASEPLPAAVATETLPAEAATEPLPVAAAIGPLPVAAASEPLPAGVLPVTGSTMRVQENRC</sequence>
<dbReference type="PANTHER" id="PTHR34979:SF1">
    <property type="entry name" value="INNER MEMBRANE PROTEIN YGAZ"/>
    <property type="match status" value="1"/>
</dbReference>
<keyword evidence="7 8" id="KW-0472">Membrane</keyword>
<organism evidence="9 10">
    <name type="scientific">Actinoplanes ianthinogenes</name>
    <dbReference type="NCBI Taxonomy" id="122358"/>
    <lineage>
        <taxon>Bacteria</taxon>
        <taxon>Bacillati</taxon>
        <taxon>Actinomycetota</taxon>
        <taxon>Actinomycetes</taxon>
        <taxon>Micromonosporales</taxon>
        <taxon>Micromonosporaceae</taxon>
        <taxon>Actinoplanes</taxon>
    </lineage>
</organism>
<gene>
    <name evidence="9" type="ORF">Aiant_58900</name>
</gene>
<protein>
    <recommendedName>
        <fullName evidence="11">4-azaleucine resistance transporter AzlC</fullName>
    </recommendedName>
</protein>
<dbReference type="Proteomes" id="UP000676967">
    <property type="component" value="Chromosome"/>
</dbReference>
<keyword evidence="4" id="KW-1003">Cell membrane</keyword>
<evidence type="ECO:0000256" key="4">
    <source>
        <dbReference type="ARBA" id="ARBA00022475"/>
    </source>
</evidence>
<keyword evidence="10" id="KW-1185">Reference proteome</keyword>
<evidence type="ECO:0000313" key="10">
    <source>
        <dbReference type="Proteomes" id="UP000676967"/>
    </source>
</evidence>